<organism evidence="3 4">
    <name type="scientific">Emiliania huxleyi (strain CCMP1516)</name>
    <dbReference type="NCBI Taxonomy" id="280463"/>
    <lineage>
        <taxon>Eukaryota</taxon>
        <taxon>Haptista</taxon>
        <taxon>Haptophyta</taxon>
        <taxon>Prymnesiophyceae</taxon>
        <taxon>Isochrysidales</taxon>
        <taxon>Noelaerhabdaceae</taxon>
        <taxon>Emiliania</taxon>
    </lineage>
</organism>
<dbReference type="CDD" id="cd00051">
    <property type="entry name" value="EFh"/>
    <property type="match status" value="1"/>
</dbReference>
<dbReference type="EnsemblProtists" id="EOD07006">
    <property type="protein sequence ID" value="EOD07006"/>
    <property type="gene ID" value="EMIHUDRAFT_218762"/>
</dbReference>
<evidence type="ECO:0000256" key="1">
    <source>
        <dbReference type="ARBA" id="ARBA00022837"/>
    </source>
</evidence>
<evidence type="ECO:0000313" key="3">
    <source>
        <dbReference type="EnsemblProtists" id="EOD07006"/>
    </source>
</evidence>
<dbReference type="RefSeq" id="XP_005759435.1">
    <property type="nucleotide sequence ID" value="XM_005759378.1"/>
</dbReference>
<dbReference type="KEGG" id="ehx:EMIHUDRAFT_218762"/>
<dbReference type="Pfam" id="PF13499">
    <property type="entry name" value="EF-hand_7"/>
    <property type="match status" value="1"/>
</dbReference>
<dbReference type="HOGENOM" id="CLU_2175833_0_0_1"/>
<dbReference type="PaxDb" id="2903-EOD07006"/>
<dbReference type="AlphaFoldDB" id="A0A0D3I6X1"/>
<dbReference type="Proteomes" id="UP000013827">
    <property type="component" value="Unassembled WGS sequence"/>
</dbReference>
<dbReference type="InterPro" id="IPR018247">
    <property type="entry name" value="EF_Hand_1_Ca_BS"/>
</dbReference>
<keyword evidence="4" id="KW-1185">Reference proteome</keyword>
<reference evidence="4" key="1">
    <citation type="journal article" date="2013" name="Nature">
        <title>Pan genome of the phytoplankton Emiliania underpins its global distribution.</title>
        <authorList>
            <person name="Read B.A."/>
            <person name="Kegel J."/>
            <person name="Klute M.J."/>
            <person name="Kuo A."/>
            <person name="Lefebvre S.C."/>
            <person name="Maumus F."/>
            <person name="Mayer C."/>
            <person name="Miller J."/>
            <person name="Monier A."/>
            <person name="Salamov A."/>
            <person name="Young J."/>
            <person name="Aguilar M."/>
            <person name="Claverie J.M."/>
            <person name="Frickenhaus S."/>
            <person name="Gonzalez K."/>
            <person name="Herman E.K."/>
            <person name="Lin Y.C."/>
            <person name="Napier J."/>
            <person name="Ogata H."/>
            <person name="Sarno A.F."/>
            <person name="Shmutz J."/>
            <person name="Schroeder D."/>
            <person name="de Vargas C."/>
            <person name="Verret F."/>
            <person name="von Dassow P."/>
            <person name="Valentin K."/>
            <person name="Van de Peer Y."/>
            <person name="Wheeler G."/>
            <person name="Dacks J.B."/>
            <person name="Delwiche C.F."/>
            <person name="Dyhrman S.T."/>
            <person name="Glockner G."/>
            <person name="John U."/>
            <person name="Richards T."/>
            <person name="Worden A.Z."/>
            <person name="Zhang X."/>
            <person name="Grigoriev I.V."/>
            <person name="Allen A.E."/>
            <person name="Bidle K."/>
            <person name="Borodovsky M."/>
            <person name="Bowler C."/>
            <person name="Brownlee C."/>
            <person name="Cock J.M."/>
            <person name="Elias M."/>
            <person name="Gladyshev V.N."/>
            <person name="Groth M."/>
            <person name="Guda C."/>
            <person name="Hadaegh A."/>
            <person name="Iglesias-Rodriguez M.D."/>
            <person name="Jenkins J."/>
            <person name="Jones B.M."/>
            <person name="Lawson T."/>
            <person name="Leese F."/>
            <person name="Lindquist E."/>
            <person name="Lobanov A."/>
            <person name="Lomsadze A."/>
            <person name="Malik S.B."/>
            <person name="Marsh M.E."/>
            <person name="Mackinder L."/>
            <person name="Mock T."/>
            <person name="Mueller-Roeber B."/>
            <person name="Pagarete A."/>
            <person name="Parker M."/>
            <person name="Probert I."/>
            <person name="Quesneville H."/>
            <person name="Raines C."/>
            <person name="Rensing S.A."/>
            <person name="Riano-Pachon D.M."/>
            <person name="Richier S."/>
            <person name="Rokitta S."/>
            <person name="Shiraiwa Y."/>
            <person name="Soanes D.M."/>
            <person name="van der Giezen M."/>
            <person name="Wahlund T.M."/>
            <person name="Williams B."/>
            <person name="Wilson W."/>
            <person name="Wolfe G."/>
            <person name="Wurch L.L."/>
        </authorList>
    </citation>
    <scope>NUCLEOTIDE SEQUENCE</scope>
</reference>
<keyword evidence="1" id="KW-0106">Calcium</keyword>
<dbReference type="PROSITE" id="PS50222">
    <property type="entry name" value="EF_HAND_2"/>
    <property type="match status" value="1"/>
</dbReference>
<accession>A0A0D3I6X1</accession>
<dbReference type="InterPro" id="IPR011992">
    <property type="entry name" value="EF-hand-dom_pair"/>
</dbReference>
<name>A0A0D3I6X1_EMIH1</name>
<dbReference type="SMART" id="SM00054">
    <property type="entry name" value="EFh"/>
    <property type="match status" value="1"/>
</dbReference>
<protein>
    <recommendedName>
        <fullName evidence="2">EF-hand domain-containing protein</fullName>
    </recommendedName>
</protein>
<proteinExistence type="predicted"/>
<dbReference type="GeneID" id="17253154"/>
<dbReference type="Gene3D" id="1.10.238.10">
    <property type="entry name" value="EF-hand"/>
    <property type="match status" value="1"/>
</dbReference>
<dbReference type="SUPFAM" id="SSF47473">
    <property type="entry name" value="EF-hand"/>
    <property type="match status" value="1"/>
</dbReference>
<dbReference type="PROSITE" id="PS00018">
    <property type="entry name" value="EF_HAND_1"/>
    <property type="match status" value="1"/>
</dbReference>
<sequence>MTRHVTAQSPKRNTKQSAKALRTIKAVFMKLDKDGSGSLDKSELKEVVEMYSGEAFDVEQFFEWYDTHGKADSTVDLTEFGWYLADVALSFPDAKAAMPAVIQEKGGVEP</sequence>
<feature type="domain" description="EF-hand" evidence="2">
    <location>
        <begin position="19"/>
        <end position="54"/>
    </location>
</feature>
<reference evidence="3" key="2">
    <citation type="submission" date="2024-10" db="UniProtKB">
        <authorList>
            <consortium name="EnsemblProtists"/>
        </authorList>
    </citation>
    <scope>IDENTIFICATION</scope>
</reference>
<dbReference type="GO" id="GO:0005509">
    <property type="term" value="F:calcium ion binding"/>
    <property type="evidence" value="ECO:0007669"/>
    <property type="project" value="InterPro"/>
</dbReference>
<evidence type="ECO:0000313" key="4">
    <source>
        <dbReference type="Proteomes" id="UP000013827"/>
    </source>
</evidence>
<evidence type="ECO:0000259" key="2">
    <source>
        <dbReference type="PROSITE" id="PS50222"/>
    </source>
</evidence>
<dbReference type="InterPro" id="IPR002048">
    <property type="entry name" value="EF_hand_dom"/>
</dbReference>